<name>A0A918LCX4_9ACTN</name>
<sequence length="217" mass="23524">MACWGLKMTARRPCPPAPGPLEEYTARFDDLFFGLAQRLGFREYLTGLLAPRERNKTITCLAGAEPVAGAGTPGVQRLQFFLSESPWEAELINDRRLELLREQPATAPHDDGVIVVDDSGDRKDGTATAHVGRQWLGRLGKTDNGIVTVTAVWTDGRVYYPLHATPYPPHHLPAAGPIRPSVRNRSRPLPSRPAGGGGAAGFGCRAVVADCAYLSQR</sequence>
<gene>
    <name evidence="3" type="ORF">GCM10010269_82270</name>
</gene>
<reference evidence="3" key="1">
    <citation type="journal article" date="2014" name="Int. J. Syst. Evol. Microbiol.">
        <title>Complete genome sequence of Corynebacterium casei LMG S-19264T (=DSM 44701T), isolated from a smear-ripened cheese.</title>
        <authorList>
            <consortium name="US DOE Joint Genome Institute (JGI-PGF)"/>
            <person name="Walter F."/>
            <person name="Albersmeier A."/>
            <person name="Kalinowski J."/>
            <person name="Ruckert C."/>
        </authorList>
    </citation>
    <scope>NUCLEOTIDE SEQUENCE</scope>
    <source>
        <strain evidence="3">JCM 4386</strain>
    </source>
</reference>
<accession>A0A918LCX4</accession>
<organism evidence="3 4">
    <name type="scientific">Streptomyces humidus</name>
    <dbReference type="NCBI Taxonomy" id="52259"/>
    <lineage>
        <taxon>Bacteria</taxon>
        <taxon>Bacillati</taxon>
        <taxon>Actinomycetota</taxon>
        <taxon>Actinomycetes</taxon>
        <taxon>Kitasatosporales</taxon>
        <taxon>Streptomycetaceae</taxon>
        <taxon>Streptomyces</taxon>
    </lineage>
</organism>
<dbReference type="Proteomes" id="UP000606194">
    <property type="component" value="Unassembled WGS sequence"/>
</dbReference>
<evidence type="ECO:0000259" key="2">
    <source>
        <dbReference type="Pfam" id="PF13546"/>
    </source>
</evidence>
<evidence type="ECO:0000313" key="3">
    <source>
        <dbReference type="EMBL" id="GGS31234.1"/>
    </source>
</evidence>
<feature type="region of interest" description="Disordered" evidence="1">
    <location>
        <begin position="171"/>
        <end position="198"/>
    </location>
</feature>
<dbReference type="EMBL" id="BMTL01000070">
    <property type="protein sequence ID" value="GGS31234.1"/>
    <property type="molecule type" value="Genomic_DNA"/>
</dbReference>
<evidence type="ECO:0000313" key="4">
    <source>
        <dbReference type="Proteomes" id="UP000606194"/>
    </source>
</evidence>
<comment type="caution">
    <text evidence="3">The sequence shown here is derived from an EMBL/GenBank/DDBJ whole genome shotgun (WGS) entry which is preliminary data.</text>
</comment>
<feature type="domain" description="Transposase IS701-like DDE" evidence="2">
    <location>
        <begin position="36"/>
        <end position="165"/>
    </location>
</feature>
<dbReference type="InterPro" id="IPR038721">
    <property type="entry name" value="IS701-like_DDE_dom"/>
</dbReference>
<protein>
    <recommendedName>
        <fullName evidence="2">Transposase IS701-like DDE domain-containing protein</fullName>
    </recommendedName>
</protein>
<dbReference type="AlphaFoldDB" id="A0A918LCX4"/>
<dbReference type="InterPro" id="IPR039365">
    <property type="entry name" value="IS701-like"/>
</dbReference>
<evidence type="ECO:0000256" key="1">
    <source>
        <dbReference type="SAM" id="MobiDB-lite"/>
    </source>
</evidence>
<proteinExistence type="predicted"/>
<dbReference type="Pfam" id="PF13546">
    <property type="entry name" value="DDE_5"/>
    <property type="match status" value="1"/>
</dbReference>
<keyword evidence="4" id="KW-1185">Reference proteome</keyword>
<dbReference type="PANTHER" id="PTHR33627">
    <property type="entry name" value="TRANSPOSASE"/>
    <property type="match status" value="1"/>
</dbReference>
<reference evidence="3" key="2">
    <citation type="submission" date="2020-09" db="EMBL/GenBank/DDBJ databases">
        <authorList>
            <person name="Sun Q."/>
            <person name="Ohkuma M."/>
        </authorList>
    </citation>
    <scope>NUCLEOTIDE SEQUENCE</scope>
    <source>
        <strain evidence="3">JCM 4386</strain>
    </source>
</reference>
<dbReference type="PANTHER" id="PTHR33627:SF1">
    <property type="entry name" value="TRANSPOSASE"/>
    <property type="match status" value="1"/>
</dbReference>